<sequence length="389" mass="41154">MDVQHLSAPVRALSGVAGDSRRTDRRRRPSGVTHQNTRHTTRFTVIGNHLAQHARLSLLAIGLSVHIQSLPTGTPVDIRSLAGRFPEGTDRIAAGLRELEAHGYLRRERVRDARGRVVTRTVSCNQPGTRLPRTPGPEPASAPEPGGRASAPAEPETGPGTWPEVGAEPELRASTPAEPEPRASVPAEPGARGTDPAEPEVGSVPAPPGRGADPAPPGPEWECGPPLGAVPPKPGRRTRRPVAPLAVPRPGFPAPELLRAAAGLLAGLHRADPRLLLSARDTDRLAPGVAAWLERDVAPEAVRHALTAELPGAMRYPAALLAHRLTAQLPPAPAFRPPPAARPDPIQTCDGCDRAFRAPAPGRCRACPPEHPEPPEPPEPRSPHDQLTP</sequence>
<evidence type="ECO:0000313" key="3">
    <source>
        <dbReference type="Proteomes" id="UP001431313"/>
    </source>
</evidence>
<gene>
    <name evidence="2" type="ORF">NX801_16315</name>
</gene>
<protein>
    <submittedName>
        <fullName evidence="2">Helix-turn-helix domain-containing protein</fullName>
    </submittedName>
</protein>
<evidence type="ECO:0000313" key="2">
    <source>
        <dbReference type="EMBL" id="MCS0637198.1"/>
    </source>
</evidence>
<evidence type="ECO:0000256" key="1">
    <source>
        <dbReference type="SAM" id="MobiDB-lite"/>
    </source>
</evidence>
<proteinExistence type="predicted"/>
<dbReference type="Proteomes" id="UP001431313">
    <property type="component" value="Unassembled WGS sequence"/>
</dbReference>
<feature type="region of interest" description="Disordered" evidence="1">
    <location>
        <begin position="1"/>
        <end position="36"/>
    </location>
</feature>
<keyword evidence="3" id="KW-1185">Reference proteome</keyword>
<comment type="caution">
    <text evidence="2">The sequence shown here is derived from an EMBL/GenBank/DDBJ whole genome shotgun (WGS) entry which is preliminary data.</text>
</comment>
<feature type="compositionally biased region" description="Low complexity" evidence="1">
    <location>
        <begin position="143"/>
        <end position="156"/>
    </location>
</feature>
<organism evidence="2 3">
    <name type="scientific">Streptomyces pyxinae</name>
    <dbReference type="NCBI Taxonomy" id="2970734"/>
    <lineage>
        <taxon>Bacteria</taxon>
        <taxon>Bacillati</taxon>
        <taxon>Actinomycetota</taxon>
        <taxon>Actinomycetes</taxon>
        <taxon>Kitasatosporales</taxon>
        <taxon>Streptomycetaceae</taxon>
        <taxon>Streptomyces</taxon>
    </lineage>
</organism>
<dbReference type="EMBL" id="JANUGQ010000012">
    <property type="protein sequence ID" value="MCS0637198.1"/>
    <property type="molecule type" value="Genomic_DNA"/>
</dbReference>
<feature type="compositionally biased region" description="Basic and acidic residues" evidence="1">
    <location>
        <begin position="368"/>
        <end position="389"/>
    </location>
</feature>
<name>A0ABT2CIG0_9ACTN</name>
<reference evidence="2" key="1">
    <citation type="submission" date="2022-08" db="EMBL/GenBank/DDBJ databases">
        <authorList>
            <person name="Somphong A."/>
            <person name="Phongsopitanun W."/>
        </authorList>
    </citation>
    <scope>NUCLEOTIDE SEQUENCE</scope>
    <source>
        <strain evidence="2">LP05-1</strain>
    </source>
</reference>
<feature type="region of interest" description="Disordered" evidence="1">
    <location>
        <begin position="334"/>
        <end position="389"/>
    </location>
</feature>
<feature type="compositionally biased region" description="Low complexity" evidence="1">
    <location>
        <begin position="357"/>
        <end position="367"/>
    </location>
</feature>
<accession>A0ABT2CIG0</accession>
<feature type="region of interest" description="Disordered" evidence="1">
    <location>
        <begin position="117"/>
        <end position="242"/>
    </location>
</feature>